<keyword evidence="3" id="KW-0694">RNA-binding</keyword>
<comment type="similarity">
    <text evidence="1">Belongs to the NusB family.</text>
</comment>
<dbReference type="GO" id="GO:0003723">
    <property type="term" value="F:RNA binding"/>
    <property type="evidence" value="ECO:0007669"/>
    <property type="project" value="UniProtKB-KW"/>
</dbReference>
<keyword evidence="2" id="KW-0889">Transcription antitermination</keyword>
<evidence type="ECO:0000313" key="7">
    <source>
        <dbReference type="EMBL" id="EJX02888.1"/>
    </source>
</evidence>
<name>J9GL45_9ZZZZ</name>
<protein>
    <submittedName>
        <fullName evidence="7">Transcription antitermination protein NusB</fullName>
    </submittedName>
</protein>
<dbReference type="Pfam" id="PF01029">
    <property type="entry name" value="NusB"/>
    <property type="match status" value="1"/>
</dbReference>
<reference evidence="7" key="1">
    <citation type="journal article" date="2012" name="PLoS ONE">
        <title>Gene sets for utilization of primary and secondary nutrition supplies in the distal gut of endangered iberian lynx.</title>
        <authorList>
            <person name="Alcaide M."/>
            <person name="Messina E."/>
            <person name="Richter M."/>
            <person name="Bargiela R."/>
            <person name="Peplies J."/>
            <person name="Huws S.A."/>
            <person name="Newbold C.J."/>
            <person name="Golyshin P.N."/>
            <person name="Simon M.A."/>
            <person name="Lopez G."/>
            <person name="Yakimov M.M."/>
            <person name="Ferrer M."/>
        </authorList>
    </citation>
    <scope>NUCLEOTIDE SEQUENCE</scope>
</reference>
<keyword evidence="5" id="KW-0804">Transcription</keyword>
<dbReference type="InterPro" id="IPR035926">
    <property type="entry name" value="NusB-like_sf"/>
</dbReference>
<evidence type="ECO:0000256" key="1">
    <source>
        <dbReference type="ARBA" id="ARBA00005952"/>
    </source>
</evidence>
<keyword evidence="4" id="KW-0805">Transcription regulation</keyword>
<dbReference type="GO" id="GO:0005829">
    <property type="term" value="C:cytosol"/>
    <property type="evidence" value="ECO:0007669"/>
    <property type="project" value="TreeGrafter"/>
</dbReference>
<dbReference type="InterPro" id="IPR011605">
    <property type="entry name" value="NusB_fam"/>
</dbReference>
<gene>
    <name evidence="7" type="ORF">EVA_09005</name>
</gene>
<dbReference type="HAMAP" id="MF_00073">
    <property type="entry name" value="NusB"/>
    <property type="match status" value="1"/>
</dbReference>
<feature type="domain" description="NusB/RsmB/TIM44" evidence="6">
    <location>
        <begin position="18"/>
        <end position="154"/>
    </location>
</feature>
<evidence type="ECO:0000259" key="6">
    <source>
        <dbReference type="Pfam" id="PF01029"/>
    </source>
</evidence>
<dbReference type="PANTHER" id="PTHR11078:SF3">
    <property type="entry name" value="ANTITERMINATION NUSB DOMAIN-CONTAINING PROTEIN"/>
    <property type="match status" value="1"/>
</dbReference>
<dbReference type="SUPFAM" id="SSF48013">
    <property type="entry name" value="NusB-like"/>
    <property type="match status" value="1"/>
</dbReference>
<dbReference type="AlphaFoldDB" id="J9GL45"/>
<dbReference type="GO" id="GO:0006353">
    <property type="term" value="P:DNA-templated transcription termination"/>
    <property type="evidence" value="ECO:0007669"/>
    <property type="project" value="InterPro"/>
</dbReference>
<comment type="caution">
    <text evidence="7">The sequence shown here is derived from an EMBL/GenBank/DDBJ whole genome shotgun (WGS) entry which is preliminary data.</text>
</comment>
<evidence type="ECO:0000256" key="5">
    <source>
        <dbReference type="ARBA" id="ARBA00023163"/>
    </source>
</evidence>
<dbReference type="PANTHER" id="PTHR11078">
    <property type="entry name" value="N UTILIZATION SUBSTANCE PROTEIN B-RELATED"/>
    <property type="match status" value="1"/>
</dbReference>
<dbReference type="EMBL" id="AMCI01002376">
    <property type="protein sequence ID" value="EJX02888.1"/>
    <property type="molecule type" value="Genomic_DNA"/>
</dbReference>
<dbReference type="Gene3D" id="1.10.940.10">
    <property type="entry name" value="NusB-like"/>
    <property type="match status" value="1"/>
</dbReference>
<proteinExistence type="inferred from homology"/>
<evidence type="ECO:0000256" key="4">
    <source>
        <dbReference type="ARBA" id="ARBA00023015"/>
    </source>
</evidence>
<organism evidence="7">
    <name type="scientific">gut metagenome</name>
    <dbReference type="NCBI Taxonomy" id="749906"/>
    <lineage>
        <taxon>unclassified sequences</taxon>
        <taxon>metagenomes</taxon>
        <taxon>organismal metagenomes</taxon>
    </lineage>
</organism>
<evidence type="ECO:0000256" key="3">
    <source>
        <dbReference type="ARBA" id="ARBA00022884"/>
    </source>
</evidence>
<sequence length="165" mass="18674">MTEKKADHRQSHSARHLARVFVLLGLYQWMADPTQDYAGIEAHLAGLLHDEGEQLDGCDIRPGDFDRADKELFAKLLSGVLEHNEEVSVIVQRYVDRDLQRVSLVERAVLFIGTYELMACPETPWRVVLNESIDLAKEFGSGFRFTNAVLEKVAHEVRPEEAAAK</sequence>
<dbReference type="InterPro" id="IPR006027">
    <property type="entry name" value="NusB_RsmB_TIM44"/>
</dbReference>
<dbReference type="NCBIfam" id="TIGR01951">
    <property type="entry name" value="nusB"/>
    <property type="match status" value="1"/>
</dbReference>
<accession>J9GL45</accession>
<evidence type="ECO:0000256" key="2">
    <source>
        <dbReference type="ARBA" id="ARBA00022814"/>
    </source>
</evidence>
<dbReference type="GO" id="GO:0031564">
    <property type="term" value="P:transcription antitermination"/>
    <property type="evidence" value="ECO:0007669"/>
    <property type="project" value="UniProtKB-KW"/>
</dbReference>